<dbReference type="SUPFAM" id="SSF52980">
    <property type="entry name" value="Restriction endonuclease-like"/>
    <property type="match status" value="1"/>
</dbReference>
<keyword evidence="3 13" id="KW-0540">Nuclease</keyword>
<evidence type="ECO:0000256" key="5">
    <source>
        <dbReference type="ARBA" id="ARBA00022759"/>
    </source>
</evidence>
<dbReference type="GO" id="GO:0006281">
    <property type="term" value="P:DNA repair"/>
    <property type="evidence" value="ECO:0007669"/>
    <property type="project" value="UniProtKB-UniRule"/>
</dbReference>
<keyword evidence="9 13" id="KW-0233">DNA recombination</keyword>
<evidence type="ECO:0000256" key="9">
    <source>
        <dbReference type="ARBA" id="ARBA00023172"/>
    </source>
</evidence>
<proteinExistence type="inferred from homology"/>
<evidence type="ECO:0000256" key="8">
    <source>
        <dbReference type="ARBA" id="ARBA00022842"/>
    </source>
</evidence>
<reference evidence="15" key="1">
    <citation type="submission" date="2021-02" db="EMBL/GenBank/DDBJ databases">
        <title>Infant gut strain persistence is associated with maternal origin, phylogeny, and functional potential including surface adhesion and iron acquisition.</title>
        <authorList>
            <person name="Lou Y.C."/>
        </authorList>
    </citation>
    <scope>NUCLEOTIDE SEQUENCE</scope>
    <source>
        <strain evidence="15">L3_108_031G1_dasL3_108_031G1_concoct_20</strain>
    </source>
</reference>
<evidence type="ECO:0000256" key="6">
    <source>
        <dbReference type="ARBA" id="ARBA00022763"/>
    </source>
</evidence>
<keyword evidence="5 13" id="KW-0255">Endonuclease</keyword>
<dbReference type="GO" id="GO:0006310">
    <property type="term" value="P:DNA recombination"/>
    <property type="evidence" value="ECO:0007669"/>
    <property type="project" value="UniProtKB-UniRule"/>
</dbReference>
<keyword evidence="4 13" id="KW-0479">Metal-binding</keyword>
<organism evidence="15 16">
    <name type="scientific">Veillonella parvula</name>
    <name type="common">Staphylococcus parvulus</name>
    <dbReference type="NCBI Taxonomy" id="29466"/>
    <lineage>
        <taxon>Bacteria</taxon>
        <taxon>Bacillati</taxon>
        <taxon>Bacillota</taxon>
        <taxon>Negativicutes</taxon>
        <taxon>Veillonellales</taxon>
        <taxon>Veillonellaceae</taxon>
        <taxon>Veillonella</taxon>
    </lineage>
</organism>
<dbReference type="AlphaFoldDB" id="A0A942WXK5"/>
<comment type="caution">
    <text evidence="15">The sequence shown here is derived from an EMBL/GenBank/DDBJ whole genome shotgun (WGS) entry which is preliminary data.</text>
</comment>
<evidence type="ECO:0000256" key="7">
    <source>
        <dbReference type="ARBA" id="ARBA00022801"/>
    </source>
</evidence>
<feature type="binding site" evidence="13">
    <location>
        <position position="110"/>
    </location>
    <ligand>
        <name>Mg(2+)</name>
        <dbReference type="ChEBI" id="CHEBI:18420"/>
    </ligand>
</feature>
<comment type="subcellular location">
    <subcellularLocation>
        <location evidence="1 13">Cytoplasm</location>
    </subcellularLocation>
</comment>
<evidence type="ECO:0000256" key="4">
    <source>
        <dbReference type="ARBA" id="ARBA00022723"/>
    </source>
</evidence>
<feature type="region of interest" description="Disordered" evidence="14">
    <location>
        <begin position="1"/>
        <end position="25"/>
    </location>
</feature>
<keyword evidence="6 13" id="KW-0227">DNA damage</keyword>
<dbReference type="GO" id="GO:0000287">
    <property type="term" value="F:magnesium ion binding"/>
    <property type="evidence" value="ECO:0007669"/>
    <property type="project" value="UniProtKB-UniRule"/>
</dbReference>
<dbReference type="HAMAP" id="MF_00130">
    <property type="entry name" value="RecU"/>
    <property type="match status" value="1"/>
</dbReference>
<comment type="cofactor">
    <cofactor evidence="13">
        <name>Mg(2+)</name>
        <dbReference type="ChEBI" id="CHEBI:18420"/>
    </cofactor>
    <text evidence="13">Binds 1 Mg(2+) ion per subunit.</text>
</comment>
<keyword evidence="2 13" id="KW-0963">Cytoplasm</keyword>
<dbReference type="RefSeq" id="WP_278468524.1">
    <property type="nucleotide sequence ID" value="NZ_JAGZMU010000008.1"/>
</dbReference>
<name>A0A942WXK5_VEIPA</name>
<evidence type="ECO:0000313" key="15">
    <source>
        <dbReference type="EMBL" id="MBS4894050.1"/>
    </source>
</evidence>
<keyword evidence="8 13" id="KW-0460">Magnesium</keyword>
<feature type="binding site" evidence="13">
    <location>
        <position position="90"/>
    </location>
    <ligand>
        <name>Mg(2+)</name>
        <dbReference type="ChEBI" id="CHEBI:18420"/>
    </ligand>
</feature>
<dbReference type="EC" id="3.1.21.10" evidence="13"/>
<evidence type="ECO:0000256" key="10">
    <source>
        <dbReference type="ARBA" id="ARBA00023204"/>
    </source>
</evidence>
<dbReference type="InterPro" id="IPR011335">
    <property type="entry name" value="Restrct_endonuc-II-like"/>
</dbReference>
<feature type="compositionally biased region" description="Basic residues" evidence="14">
    <location>
        <begin position="15"/>
        <end position="24"/>
    </location>
</feature>
<evidence type="ECO:0000256" key="2">
    <source>
        <dbReference type="ARBA" id="ARBA00022490"/>
    </source>
</evidence>
<protein>
    <recommendedName>
        <fullName evidence="12 13">Holliday junction resolvase RecU</fullName>
        <ecNumber evidence="13">3.1.21.10</ecNumber>
    </recommendedName>
    <alternativeName>
        <fullName evidence="13">Recombination protein U homolog</fullName>
    </alternativeName>
</protein>
<keyword evidence="10 13" id="KW-0234">DNA repair</keyword>
<evidence type="ECO:0000256" key="11">
    <source>
        <dbReference type="ARBA" id="ARBA00023447"/>
    </source>
</evidence>
<dbReference type="InterPro" id="IPR011856">
    <property type="entry name" value="tRNA_endonuc-like_dom_sf"/>
</dbReference>
<evidence type="ECO:0000256" key="3">
    <source>
        <dbReference type="ARBA" id="ARBA00022722"/>
    </source>
</evidence>
<comment type="similarity">
    <text evidence="11 13">Belongs to the RecU family.</text>
</comment>
<dbReference type="EMBL" id="JAGZMU010000008">
    <property type="protein sequence ID" value="MBS4894050.1"/>
    <property type="molecule type" value="Genomic_DNA"/>
</dbReference>
<gene>
    <name evidence="13" type="primary">recU</name>
    <name evidence="15" type="ORF">KHZ90_09805</name>
</gene>
<evidence type="ECO:0000256" key="1">
    <source>
        <dbReference type="ARBA" id="ARBA00004496"/>
    </source>
</evidence>
<evidence type="ECO:0000256" key="13">
    <source>
        <dbReference type="HAMAP-Rule" id="MF_00130"/>
    </source>
</evidence>
<evidence type="ECO:0000313" key="16">
    <source>
        <dbReference type="Proteomes" id="UP000778864"/>
    </source>
</evidence>
<evidence type="ECO:0000256" key="12">
    <source>
        <dbReference type="ARBA" id="ARBA00029523"/>
    </source>
</evidence>
<feature type="site" description="Transition state stabilizer" evidence="13">
    <location>
        <position position="92"/>
    </location>
</feature>
<feature type="binding site" evidence="13">
    <location>
        <position position="77"/>
    </location>
    <ligand>
        <name>Mg(2+)</name>
        <dbReference type="ChEBI" id="CHEBI:18420"/>
    </ligand>
</feature>
<comment type="catalytic activity">
    <reaction evidence="13">
        <text>Endonucleolytic cleavage at a junction such as a reciprocal single-stranded crossover between two homologous DNA duplexes (Holliday junction).</text>
        <dbReference type="EC" id="3.1.21.10"/>
    </reaction>
</comment>
<feature type="binding site" evidence="13">
    <location>
        <position position="75"/>
    </location>
    <ligand>
        <name>Mg(2+)</name>
        <dbReference type="ChEBI" id="CHEBI:18420"/>
    </ligand>
</feature>
<dbReference type="Proteomes" id="UP000778864">
    <property type="component" value="Unassembled WGS sequence"/>
</dbReference>
<dbReference type="GO" id="GO:0008821">
    <property type="term" value="F:crossover junction DNA endonuclease activity"/>
    <property type="evidence" value="ECO:0007669"/>
    <property type="project" value="UniProtKB-EC"/>
</dbReference>
<dbReference type="GO" id="GO:0005737">
    <property type="term" value="C:cytoplasm"/>
    <property type="evidence" value="ECO:0007669"/>
    <property type="project" value="UniProtKB-SubCell"/>
</dbReference>
<sequence length="187" mass="22084">MPKVKKETKIEDKKSLRKKSKSHANRGLGFESKINKRLEKLRKEGKLIGFKIPTDWTVIRKGSRIVSAFTRDKSTIDYFGSYQGYFCGIEAKESHNKTSFPIRANIHDHQIKILDELYDNRSLTYYLISFKTLNRMFLVHSKEINTQIQAGVKSLKLEWFVEHGREFNPKEMNFDDYIYLEDIKNIK</sequence>
<dbReference type="Pfam" id="PF03838">
    <property type="entry name" value="RecU"/>
    <property type="match status" value="1"/>
</dbReference>
<dbReference type="InterPro" id="IPR004612">
    <property type="entry name" value="Resolv_RecU"/>
</dbReference>
<evidence type="ECO:0000256" key="14">
    <source>
        <dbReference type="SAM" id="MobiDB-lite"/>
    </source>
</evidence>
<dbReference type="Gene3D" id="3.40.1350.10">
    <property type="match status" value="1"/>
</dbReference>
<dbReference type="GO" id="GO:0003676">
    <property type="term" value="F:nucleic acid binding"/>
    <property type="evidence" value="ECO:0007669"/>
    <property type="project" value="InterPro"/>
</dbReference>
<keyword evidence="7 13" id="KW-0378">Hydrolase</keyword>
<feature type="compositionally biased region" description="Basic and acidic residues" evidence="14">
    <location>
        <begin position="1"/>
        <end position="14"/>
    </location>
</feature>
<accession>A0A942WXK5</accession>
<dbReference type="GO" id="GO:0007059">
    <property type="term" value="P:chromosome segregation"/>
    <property type="evidence" value="ECO:0007669"/>
    <property type="project" value="UniProtKB-UniRule"/>
</dbReference>
<comment type="function">
    <text evidence="13">Endonuclease that resolves Holliday junction intermediates in genetic recombination. Cleaves mobile four-strand junctions by introducing symmetrical nicks in paired strands. Promotes annealing of linear ssDNA with homologous dsDNA. Required for DNA repair, homologous recombination and chromosome segregation.</text>
</comment>